<dbReference type="EMBL" id="CM024793">
    <property type="protein sequence ID" value="KAG8002589.1"/>
    <property type="molecule type" value="Genomic_DNA"/>
</dbReference>
<proteinExistence type="predicted"/>
<comment type="caution">
    <text evidence="1">The sequence shown here is derived from an EMBL/GenBank/DDBJ whole genome shotgun (WGS) entry which is preliminary data.</text>
</comment>
<reference evidence="1" key="1">
    <citation type="submission" date="2020-04" db="EMBL/GenBank/DDBJ databases">
        <title>A chromosome-scale assembly and high-density genetic map of the yellow drum (Nibea albiflora) genome.</title>
        <authorList>
            <person name="Xu D."/>
            <person name="Zhang W."/>
            <person name="Chen R."/>
            <person name="Tan P."/>
            <person name="Wang L."/>
            <person name="Song H."/>
            <person name="Tian L."/>
            <person name="Zhu Q."/>
            <person name="Wang B."/>
        </authorList>
    </citation>
    <scope>NUCLEOTIDE SEQUENCE</scope>
    <source>
        <strain evidence="1">ZJHYS-2018</strain>
    </source>
</reference>
<organism evidence="1 2">
    <name type="scientific">Nibea albiflora</name>
    <name type="common">Yellow drum</name>
    <name type="synonym">Corvina albiflora</name>
    <dbReference type="NCBI Taxonomy" id="240163"/>
    <lineage>
        <taxon>Eukaryota</taxon>
        <taxon>Metazoa</taxon>
        <taxon>Chordata</taxon>
        <taxon>Craniata</taxon>
        <taxon>Vertebrata</taxon>
        <taxon>Euteleostomi</taxon>
        <taxon>Actinopterygii</taxon>
        <taxon>Neopterygii</taxon>
        <taxon>Teleostei</taxon>
        <taxon>Neoteleostei</taxon>
        <taxon>Acanthomorphata</taxon>
        <taxon>Eupercaria</taxon>
        <taxon>Sciaenidae</taxon>
        <taxon>Nibea</taxon>
    </lineage>
</organism>
<evidence type="ECO:0000313" key="1">
    <source>
        <dbReference type="EMBL" id="KAG8002589.1"/>
    </source>
</evidence>
<sequence length="520" mass="59564">MGSSGDSEKIIQRLNDELREAQELANSEKHKCIELQGILEEERKGNKQQADESAKQIKLLQGQLRQLQDEMGVLREQIDVSSSSRDELQSARDEVKALKRALDAATAERDRDLQSMQVECSGLQKECSVLRSEKQETVNKHQRERSSLQTECDSLRAEKEELLKNYQKEKGNLQSECAALRSEKEAVLQKQKQLEKDLASSRAQNTELSDSLKTLERSQQELEKRLADLQLQHQQDSTKMQTQLEEADSRSKTLQREYEEAKTELSDLKEKYEKTEQEKQSLTDELEECKANMKEIQEKGTKSLHNQGVSDPPNSLEMRYWRRTLGLQVRYADCGGYRFCYAYRGKPGTRPSILMLHGFSAHKDTWLTVVKYLPKHLHIVCVDMPGHEGTTRTNTEDYSIEGQVRRIHQILQGLVDVRQPHNTFYQEVFMEIVGEKSRYALNEHLHLITAPLQVIWGKQDQVVDVSGAAVIAEVLPGCRVDLLDNCGHSVVMERPCRTARLILEFIILQQDARSGTKKSS</sequence>
<keyword evidence="2" id="KW-1185">Reference proteome</keyword>
<dbReference type="Proteomes" id="UP000805704">
    <property type="component" value="Chromosome 5"/>
</dbReference>
<accession>A0ACB7EKL8</accession>
<protein>
    <submittedName>
        <fullName evidence="1">Sarcolemmal membrane-associated protein</fullName>
    </submittedName>
</protein>
<evidence type="ECO:0000313" key="2">
    <source>
        <dbReference type="Proteomes" id="UP000805704"/>
    </source>
</evidence>
<name>A0ACB7EKL8_NIBAL</name>
<gene>
    <name evidence="1" type="primary">SLMAP.2</name>
    <name evidence="1" type="ORF">GBF38_015065</name>
</gene>